<evidence type="ECO:0000256" key="7">
    <source>
        <dbReference type="SAM" id="Phobius"/>
    </source>
</evidence>
<gene>
    <name evidence="8" type="ORF">SAMN05421848_3145</name>
</gene>
<feature type="transmembrane region" description="Helical" evidence="7">
    <location>
        <begin position="74"/>
        <end position="99"/>
    </location>
</feature>
<sequence>MHIEPGVVTGAKIILSYASAAGAFGLAARLAWQTLEGRGGVVGLASRSLVATLLVFCFFEVLPHHPVGVSEVHLILGSTLLLLFGAGPTAIGLALGLLLQGLFFAPFDLPQYGMNVTTLIVPLWGISVLARRLIPHDTPYVDVTYKQALALSTTYQGGIVLWVAFWAFYGEGLSAQSLAEVSTFGVAYMSVVLLEPLIDLGVLAIAKTFSGATRGPLFNGRLHRPAT</sequence>
<evidence type="ECO:0000256" key="2">
    <source>
        <dbReference type="ARBA" id="ARBA00022448"/>
    </source>
</evidence>
<evidence type="ECO:0000256" key="4">
    <source>
        <dbReference type="ARBA" id="ARBA00022692"/>
    </source>
</evidence>
<dbReference type="InterPro" id="IPR002751">
    <property type="entry name" value="CbiM/NikMN"/>
</dbReference>
<organism evidence="8 9">
    <name type="scientific">Kushneria avicenniae</name>
    <dbReference type="NCBI Taxonomy" id="402385"/>
    <lineage>
        <taxon>Bacteria</taxon>
        <taxon>Pseudomonadati</taxon>
        <taxon>Pseudomonadota</taxon>
        <taxon>Gammaproteobacteria</taxon>
        <taxon>Oceanospirillales</taxon>
        <taxon>Halomonadaceae</taxon>
        <taxon>Kushneria</taxon>
    </lineage>
</organism>
<evidence type="ECO:0000256" key="3">
    <source>
        <dbReference type="ARBA" id="ARBA00022475"/>
    </source>
</evidence>
<dbReference type="Gene3D" id="1.10.1760.20">
    <property type="match status" value="1"/>
</dbReference>
<protein>
    <submittedName>
        <fullName evidence="8">Cobalt uptake substrate-specific transmembrane region</fullName>
    </submittedName>
</protein>
<evidence type="ECO:0000256" key="6">
    <source>
        <dbReference type="ARBA" id="ARBA00023136"/>
    </source>
</evidence>
<evidence type="ECO:0000256" key="1">
    <source>
        <dbReference type="ARBA" id="ARBA00004651"/>
    </source>
</evidence>
<keyword evidence="2" id="KW-0813">Transport</keyword>
<dbReference type="OrthoDB" id="4710659at2"/>
<accession>A0A1I1N170</accession>
<feature type="transmembrane region" description="Helical" evidence="7">
    <location>
        <begin position="149"/>
        <end position="169"/>
    </location>
</feature>
<keyword evidence="6 7" id="KW-0472">Membrane</keyword>
<evidence type="ECO:0000313" key="9">
    <source>
        <dbReference type="Proteomes" id="UP000199046"/>
    </source>
</evidence>
<dbReference type="AlphaFoldDB" id="A0A1I1N170"/>
<feature type="transmembrane region" description="Helical" evidence="7">
    <location>
        <begin position="111"/>
        <end position="129"/>
    </location>
</feature>
<feature type="transmembrane region" description="Helical" evidence="7">
    <location>
        <begin position="181"/>
        <end position="206"/>
    </location>
</feature>
<evidence type="ECO:0000313" key="8">
    <source>
        <dbReference type="EMBL" id="SFC88583.1"/>
    </source>
</evidence>
<dbReference type="GO" id="GO:0000041">
    <property type="term" value="P:transition metal ion transport"/>
    <property type="evidence" value="ECO:0007669"/>
    <property type="project" value="InterPro"/>
</dbReference>
<dbReference type="STRING" id="402385.SAMN05421848_3145"/>
<keyword evidence="9" id="KW-1185">Reference proteome</keyword>
<feature type="transmembrane region" description="Helical" evidence="7">
    <location>
        <begin position="12"/>
        <end position="32"/>
    </location>
</feature>
<dbReference type="RefSeq" id="WP_090135967.1">
    <property type="nucleotide sequence ID" value="NZ_FOLY01000008.1"/>
</dbReference>
<dbReference type="Proteomes" id="UP000199046">
    <property type="component" value="Unassembled WGS sequence"/>
</dbReference>
<dbReference type="Pfam" id="PF01891">
    <property type="entry name" value="CbiM"/>
    <property type="match status" value="1"/>
</dbReference>
<dbReference type="GO" id="GO:0005886">
    <property type="term" value="C:plasma membrane"/>
    <property type="evidence" value="ECO:0007669"/>
    <property type="project" value="UniProtKB-SubCell"/>
</dbReference>
<evidence type="ECO:0000256" key="5">
    <source>
        <dbReference type="ARBA" id="ARBA00022989"/>
    </source>
</evidence>
<keyword evidence="4 7" id="KW-0812">Transmembrane</keyword>
<dbReference type="EMBL" id="FOLY01000008">
    <property type="protein sequence ID" value="SFC88583.1"/>
    <property type="molecule type" value="Genomic_DNA"/>
</dbReference>
<reference evidence="9" key="1">
    <citation type="submission" date="2016-10" db="EMBL/GenBank/DDBJ databases">
        <authorList>
            <person name="Varghese N."/>
            <person name="Submissions S."/>
        </authorList>
    </citation>
    <scope>NUCLEOTIDE SEQUENCE [LARGE SCALE GENOMIC DNA]</scope>
    <source>
        <strain evidence="9">DSM 23439</strain>
    </source>
</reference>
<proteinExistence type="predicted"/>
<feature type="transmembrane region" description="Helical" evidence="7">
    <location>
        <begin position="44"/>
        <end position="62"/>
    </location>
</feature>
<keyword evidence="3" id="KW-1003">Cell membrane</keyword>
<comment type="subcellular location">
    <subcellularLocation>
        <location evidence="1">Cell membrane</location>
        <topology evidence="1">Multi-pass membrane protein</topology>
    </subcellularLocation>
</comment>
<keyword evidence="5 7" id="KW-1133">Transmembrane helix</keyword>
<name>A0A1I1N170_9GAMM</name>